<dbReference type="GO" id="GO:0006355">
    <property type="term" value="P:regulation of DNA-templated transcription"/>
    <property type="evidence" value="ECO:0007669"/>
    <property type="project" value="InterPro"/>
</dbReference>
<dbReference type="SUPFAM" id="SSF48452">
    <property type="entry name" value="TPR-like"/>
    <property type="match status" value="2"/>
</dbReference>
<dbReference type="InterPro" id="IPR019734">
    <property type="entry name" value="TPR_rpt"/>
</dbReference>
<evidence type="ECO:0000256" key="2">
    <source>
        <dbReference type="ARBA" id="ARBA00023015"/>
    </source>
</evidence>
<dbReference type="PROSITE" id="PS50005">
    <property type="entry name" value="TPR"/>
    <property type="match status" value="1"/>
</dbReference>
<dbReference type="Pfam" id="PF03704">
    <property type="entry name" value="BTAD"/>
    <property type="match status" value="1"/>
</dbReference>
<dbReference type="InterPro" id="IPR016032">
    <property type="entry name" value="Sig_transdc_resp-reg_C-effctor"/>
</dbReference>
<dbReference type="PROSITE" id="PS51755">
    <property type="entry name" value="OMPR_PHOB"/>
    <property type="match status" value="1"/>
</dbReference>
<dbReference type="Gene3D" id="1.25.40.10">
    <property type="entry name" value="Tetratricopeptide repeat domain"/>
    <property type="match status" value="2"/>
</dbReference>
<evidence type="ECO:0000313" key="9">
    <source>
        <dbReference type="Proteomes" id="UP000612585"/>
    </source>
</evidence>
<proteinExistence type="inferred from homology"/>
<evidence type="ECO:0000256" key="6">
    <source>
        <dbReference type="PROSITE-ProRule" id="PRU01091"/>
    </source>
</evidence>
<dbReference type="PROSITE" id="PS50293">
    <property type="entry name" value="TPR_REGION"/>
    <property type="match status" value="1"/>
</dbReference>
<dbReference type="CDD" id="cd15831">
    <property type="entry name" value="BTAD"/>
    <property type="match status" value="1"/>
</dbReference>
<dbReference type="SUPFAM" id="SSF52540">
    <property type="entry name" value="P-loop containing nucleoside triphosphate hydrolases"/>
    <property type="match status" value="1"/>
</dbReference>
<dbReference type="GO" id="GO:0000160">
    <property type="term" value="P:phosphorelay signal transduction system"/>
    <property type="evidence" value="ECO:0007669"/>
    <property type="project" value="InterPro"/>
</dbReference>
<dbReference type="SMART" id="SM00028">
    <property type="entry name" value="TPR"/>
    <property type="match status" value="3"/>
</dbReference>
<dbReference type="Pfam" id="PF00486">
    <property type="entry name" value="Trans_reg_C"/>
    <property type="match status" value="1"/>
</dbReference>
<dbReference type="SMART" id="SM01043">
    <property type="entry name" value="BTAD"/>
    <property type="match status" value="1"/>
</dbReference>
<keyword evidence="4" id="KW-0804">Transcription</keyword>
<dbReference type="SMART" id="SM00862">
    <property type="entry name" value="Trans_reg_C"/>
    <property type="match status" value="1"/>
</dbReference>
<dbReference type="InterPro" id="IPR036388">
    <property type="entry name" value="WH-like_DNA-bd_sf"/>
</dbReference>
<dbReference type="Gene3D" id="1.10.10.10">
    <property type="entry name" value="Winged helix-like DNA-binding domain superfamily/Winged helix DNA-binding domain"/>
    <property type="match status" value="1"/>
</dbReference>
<feature type="repeat" description="TPR" evidence="5">
    <location>
        <begin position="849"/>
        <end position="882"/>
    </location>
</feature>
<comment type="caution">
    <text evidence="8">The sequence shown here is derived from an EMBL/GenBank/DDBJ whole genome shotgun (WGS) entry which is preliminary data.</text>
</comment>
<dbReference type="GO" id="GO:0043531">
    <property type="term" value="F:ADP binding"/>
    <property type="evidence" value="ECO:0007669"/>
    <property type="project" value="InterPro"/>
</dbReference>
<dbReference type="InterPro" id="IPR001867">
    <property type="entry name" value="OmpR/PhoB-type_DNA-bd"/>
</dbReference>
<accession>A0A8J3Z8T6</accession>
<evidence type="ECO:0000259" key="7">
    <source>
        <dbReference type="PROSITE" id="PS51755"/>
    </source>
</evidence>
<dbReference type="PANTHER" id="PTHR35807">
    <property type="entry name" value="TRANSCRIPTIONAL REGULATOR REDD-RELATED"/>
    <property type="match status" value="1"/>
</dbReference>
<reference evidence="8" key="1">
    <citation type="submission" date="2021-01" db="EMBL/GenBank/DDBJ databases">
        <title>Whole genome shotgun sequence of Virgisporangium aurantiacum NBRC 16421.</title>
        <authorList>
            <person name="Komaki H."/>
            <person name="Tamura T."/>
        </authorList>
    </citation>
    <scope>NUCLEOTIDE SEQUENCE</scope>
    <source>
        <strain evidence="8">NBRC 16421</strain>
    </source>
</reference>
<name>A0A8J3Z8T6_9ACTN</name>
<dbReference type="InterPro" id="IPR005158">
    <property type="entry name" value="BTAD"/>
</dbReference>
<evidence type="ECO:0000256" key="5">
    <source>
        <dbReference type="PROSITE-ProRule" id="PRU00339"/>
    </source>
</evidence>
<sequence>MGAIEASVDGRPVPLAATKVRALLAVLACRRDQPLDRDWLVDAMWPVDPPHSARQTLAHYVWRLRRLLADEAGQVIRSVPDGYRLAVGADDVDAAVFERRAAAGRAAAVAGDVASAIDELSAALALWRGPALAGVLSVPVLAEAAQALDKRRWDVTEAWAELCLEAEAGDADAGRGNDLVPALEHVVAVDPYRERAWRLLLLALARAGRRPEALAAYRRMWRTFTDGLGIEPGTAVRDVHARLLAEDKVEDRAGNTAGNRAELRSGPRVAPPVPRQLPAAGRHFVNRSAELAQLAHLVTETAAVPIGAMSGTAGVGKSALALHFAQRVAADFPDGQLYLNLRGFDPAGQPVGPAEAIRSLLAAFGVVGPPGDLDAQAALYRSTLAGRRLLVLLDNARDTDQVRPLLPGTPGCLVLVTSRSQLTGLAAEGALLITLGLFSADVSRELLARHLGAGRVTRDADAARVIVERCARLPLALTTVGARAAAHPTFPLARFADELTDAGAAGRLDVLDAGDSATRTRAVFSWSYRFLGAPTARLFRLLGVHTGPDIALPAAAGLAGAPAARVRPLLAELARLHLIGEDRPGRFAFHDLLRAYADELARATDSAEERRAALLRVSVHYVHTGIAAAQLIDPGRQPPPLAPLPDGVEAQPLHDYAGAIAWFDAEWPILVRMVRRCADVGLCDPAWQLGWVLYSYLDRRGHFQENLAVQRTGLDAATATGDADGDGMYHANSGLGRAYGRLGAFDDAERHLGAAMAIARRQGSHGRQGSLHGTLTQLNENRGDHEAALRHAREGLHHMELQDHKQGIAALSNAVGWCSAQLGDYATALPYCERALALVQQIGDVHGIANTWDSIGVIYHGLGRYDEAIRCFHEALPLMRAAGAAWIEGVTLTHLGDAYAAAGDRDRVRHAWTGAVEILDRRGPDAAAEVRAKLAALS</sequence>
<comment type="similarity">
    <text evidence="1">Belongs to the AfsR/DnrI/RedD regulatory family.</text>
</comment>
<dbReference type="Proteomes" id="UP000612585">
    <property type="component" value="Unassembled WGS sequence"/>
</dbReference>
<evidence type="ECO:0000313" key="8">
    <source>
        <dbReference type="EMBL" id="GIJ58473.1"/>
    </source>
</evidence>
<gene>
    <name evidence="8" type="ORF">Vau01_059890</name>
</gene>
<dbReference type="GO" id="GO:0003677">
    <property type="term" value="F:DNA binding"/>
    <property type="evidence" value="ECO:0007669"/>
    <property type="project" value="UniProtKB-UniRule"/>
</dbReference>
<dbReference type="InterPro" id="IPR027417">
    <property type="entry name" value="P-loop_NTPase"/>
</dbReference>
<evidence type="ECO:0000256" key="3">
    <source>
        <dbReference type="ARBA" id="ARBA00023125"/>
    </source>
</evidence>
<dbReference type="InterPro" id="IPR011990">
    <property type="entry name" value="TPR-like_helical_dom_sf"/>
</dbReference>
<dbReference type="Gene3D" id="3.40.50.300">
    <property type="entry name" value="P-loop containing nucleotide triphosphate hydrolases"/>
    <property type="match status" value="1"/>
</dbReference>
<evidence type="ECO:0000256" key="4">
    <source>
        <dbReference type="ARBA" id="ARBA00023163"/>
    </source>
</evidence>
<dbReference type="SUPFAM" id="SSF46894">
    <property type="entry name" value="C-terminal effector domain of the bipartite response regulators"/>
    <property type="match status" value="1"/>
</dbReference>
<feature type="domain" description="OmpR/PhoB-type" evidence="7">
    <location>
        <begin position="1"/>
        <end position="87"/>
    </location>
</feature>
<evidence type="ECO:0000256" key="1">
    <source>
        <dbReference type="ARBA" id="ARBA00005820"/>
    </source>
</evidence>
<keyword evidence="3 6" id="KW-0238">DNA-binding</keyword>
<feature type="DNA-binding region" description="OmpR/PhoB-type" evidence="6">
    <location>
        <begin position="1"/>
        <end position="87"/>
    </location>
</feature>
<keyword evidence="9" id="KW-1185">Reference proteome</keyword>
<organism evidence="8 9">
    <name type="scientific">Virgisporangium aurantiacum</name>
    <dbReference type="NCBI Taxonomy" id="175570"/>
    <lineage>
        <taxon>Bacteria</taxon>
        <taxon>Bacillati</taxon>
        <taxon>Actinomycetota</taxon>
        <taxon>Actinomycetes</taxon>
        <taxon>Micromonosporales</taxon>
        <taxon>Micromonosporaceae</taxon>
        <taxon>Virgisporangium</taxon>
    </lineage>
</organism>
<dbReference type="PRINTS" id="PR00364">
    <property type="entry name" value="DISEASERSIST"/>
</dbReference>
<dbReference type="AlphaFoldDB" id="A0A8J3Z8T6"/>
<dbReference type="EMBL" id="BOPG01000037">
    <property type="protein sequence ID" value="GIJ58473.1"/>
    <property type="molecule type" value="Genomic_DNA"/>
</dbReference>
<keyword evidence="5" id="KW-0802">TPR repeat</keyword>
<dbReference type="PANTHER" id="PTHR35807:SF1">
    <property type="entry name" value="TRANSCRIPTIONAL REGULATOR REDD"/>
    <property type="match status" value="1"/>
</dbReference>
<dbReference type="Pfam" id="PF13424">
    <property type="entry name" value="TPR_12"/>
    <property type="match status" value="1"/>
</dbReference>
<dbReference type="InterPro" id="IPR051677">
    <property type="entry name" value="AfsR-DnrI-RedD_regulator"/>
</dbReference>
<keyword evidence="2" id="KW-0805">Transcription regulation</keyword>
<protein>
    <submittedName>
        <fullName evidence="8">SARP family transcriptional regulator</fullName>
    </submittedName>
</protein>